<keyword evidence="2" id="KW-0808">Transferase</keyword>
<comment type="caution">
    <text evidence="6">The sequence shown here is derived from an EMBL/GenBank/DDBJ whole genome shotgun (WGS) entry which is preliminary data.</text>
</comment>
<dbReference type="Pfam" id="PF13657">
    <property type="entry name" value="Couple_hipA"/>
    <property type="match status" value="1"/>
</dbReference>
<reference evidence="7" key="1">
    <citation type="journal article" date="2019" name="Int. J. Syst. Evol. Microbiol.">
        <title>The Global Catalogue of Microorganisms (GCM) 10K type strain sequencing project: providing services to taxonomists for standard genome sequencing and annotation.</title>
        <authorList>
            <consortium name="The Broad Institute Genomics Platform"/>
            <consortium name="The Broad Institute Genome Sequencing Center for Infectious Disease"/>
            <person name="Wu L."/>
            <person name="Ma J."/>
        </authorList>
    </citation>
    <scope>NUCLEOTIDE SEQUENCE [LARGE SCALE GENOMIC DNA]</scope>
    <source>
        <strain evidence="7">JCM 14234</strain>
    </source>
</reference>
<comment type="similarity">
    <text evidence="1">Belongs to the HipA Ser/Thr kinase family.</text>
</comment>
<feature type="domain" description="HipA N-terminal subdomain 1" evidence="5">
    <location>
        <begin position="20"/>
        <end position="121"/>
    </location>
</feature>
<dbReference type="Pfam" id="PF07804">
    <property type="entry name" value="HipA_C"/>
    <property type="match status" value="1"/>
</dbReference>
<dbReference type="InterPro" id="IPR017508">
    <property type="entry name" value="HipA_N1"/>
</dbReference>
<keyword evidence="3" id="KW-0418">Kinase</keyword>
<sequence>MDSTSEAYVWMWLAGAAEPIPAGRITAQPDGLWFAYGRRYLTREDAIGLSPTMPLRTDPFGPTADLGMPGALRDGSPDSWGRRVILNALTGSRGRAADTTELSEMAYLLESGSNRLGAIDFQVNASAYAARADTASLNQLSEAAEIVERGESLPPGLRSAMVHGTSLGGARPKALIVDDGRKYLAKFSTADDVLPAVKAEAVSIELARLAGLDVPGFRLERTLGRDALLIERFDRPGGGRRVPVVSALTL</sequence>
<evidence type="ECO:0000256" key="2">
    <source>
        <dbReference type="ARBA" id="ARBA00022679"/>
    </source>
</evidence>
<proteinExistence type="inferred from homology"/>
<accession>A0ABP6LGX2</accession>
<dbReference type="InterPro" id="IPR052028">
    <property type="entry name" value="HipA_Ser/Thr_kinase"/>
</dbReference>
<evidence type="ECO:0008006" key="8">
    <source>
        <dbReference type="Google" id="ProtNLM"/>
    </source>
</evidence>
<organism evidence="6 7">
    <name type="scientific">Gordonia defluvii</name>
    <dbReference type="NCBI Taxonomy" id="283718"/>
    <lineage>
        <taxon>Bacteria</taxon>
        <taxon>Bacillati</taxon>
        <taxon>Actinomycetota</taxon>
        <taxon>Actinomycetes</taxon>
        <taxon>Mycobacteriales</taxon>
        <taxon>Gordoniaceae</taxon>
        <taxon>Gordonia</taxon>
    </lineage>
</organism>
<evidence type="ECO:0000313" key="6">
    <source>
        <dbReference type="EMBL" id="GAA3043401.1"/>
    </source>
</evidence>
<dbReference type="InterPro" id="IPR012893">
    <property type="entry name" value="HipA-like_C"/>
</dbReference>
<dbReference type="PANTHER" id="PTHR37419:SF8">
    <property type="entry name" value="TOXIN YJJJ"/>
    <property type="match status" value="1"/>
</dbReference>
<evidence type="ECO:0000313" key="7">
    <source>
        <dbReference type="Proteomes" id="UP001501035"/>
    </source>
</evidence>
<evidence type="ECO:0000256" key="1">
    <source>
        <dbReference type="ARBA" id="ARBA00010164"/>
    </source>
</evidence>
<feature type="domain" description="HipA-like C-terminal" evidence="4">
    <location>
        <begin position="165"/>
        <end position="250"/>
    </location>
</feature>
<dbReference type="PANTHER" id="PTHR37419">
    <property type="entry name" value="SERINE/THREONINE-PROTEIN KINASE TOXIN HIPA"/>
    <property type="match status" value="1"/>
</dbReference>
<dbReference type="EMBL" id="BAAAVS010000049">
    <property type="protein sequence ID" value="GAA3043401.1"/>
    <property type="molecule type" value="Genomic_DNA"/>
</dbReference>
<protein>
    <recommendedName>
        <fullName evidence="8">Type II toxin-antitoxin system HipA family toxin</fullName>
    </recommendedName>
</protein>
<dbReference type="Proteomes" id="UP001501035">
    <property type="component" value="Unassembled WGS sequence"/>
</dbReference>
<evidence type="ECO:0000259" key="4">
    <source>
        <dbReference type="Pfam" id="PF07804"/>
    </source>
</evidence>
<evidence type="ECO:0000259" key="5">
    <source>
        <dbReference type="Pfam" id="PF13657"/>
    </source>
</evidence>
<name>A0ABP6LGX2_9ACTN</name>
<evidence type="ECO:0000256" key="3">
    <source>
        <dbReference type="ARBA" id="ARBA00022777"/>
    </source>
</evidence>
<gene>
    <name evidence="6" type="ORF">GCM10010528_23710</name>
</gene>
<keyword evidence="7" id="KW-1185">Reference proteome</keyword>